<evidence type="ECO:0000313" key="1">
    <source>
        <dbReference type="EMBL" id="CAD7653375.1"/>
    </source>
</evidence>
<proteinExistence type="predicted"/>
<keyword evidence="2" id="KW-1185">Reference proteome</keyword>
<name>A0A7R9M4L5_9ACAR</name>
<organism evidence="1">
    <name type="scientific">Oppiella nova</name>
    <dbReference type="NCBI Taxonomy" id="334625"/>
    <lineage>
        <taxon>Eukaryota</taxon>
        <taxon>Metazoa</taxon>
        <taxon>Ecdysozoa</taxon>
        <taxon>Arthropoda</taxon>
        <taxon>Chelicerata</taxon>
        <taxon>Arachnida</taxon>
        <taxon>Acari</taxon>
        <taxon>Acariformes</taxon>
        <taxon>Sarcoptiformes</taxon>
        <taxon>Oribatida</taxon>
        <taxon>Brachypylina</taxon>
        <taxon>Oppioidea</taxon>
        <taxon>Oppiidae</taxon>
        <taxon>Oppiella</taxon>
    </lineage>
</organism>
<dbReference type="EMBL" id="OC921406">
    <property type="protein sequence ID" value="CAD7653375.1"/>
    <property type="molecule type" value="Genomic_DNA"/>
</dbReference>
<sequence>MAYDEPHNIPIAIVNRESNGTALLSHQFVDLLDSQLFFKRLYDTNTTAYESVVLGKNILSIVLDEEFSHKFHQLNPGMLITTMEISQMTVHVANIYRIHDISFMGYNRPIMADRVNARGTTSPF</sequence>
<gene>
    <name evidence="1" type="ORF">ONB1V03_LOCUS10029</name>
</gene>
<reference evidence="1" key="1">
    <citation type="submission" date="2020-11" db="EMBL/GenBank/DDBJ databases">
        <authorList>
            <person name="Tran Van P."/>
        </authorList>
    </citation>
    <scope>NUCLEOTIDE SEQUENCE</scope>
</reference>
<dbReference type="EMBL" id="CAJPVJ010006581">
    <property type="protein sequence ID" value="CAG2170562.1"/>
    <property type="molecule type" value="Genomic_DNA"/>
</dbReference>
<accession>A0A7R9M4L5</accession>
<dbReference type="Proteomes" id="UP000728032">
    <property type="component" value="Unassembled WGS sequence"/>
</dbReference>
<evidence type="ECO:0000313" key="2">
    <source>
        <dbReference type="Proteomes" id="UP000728032"/>
    </source>
</evidence>
<dbReference type="AlphaFoldDB" id="A0A7R9M4L5"/>
<protein>
    <submittedName>
        <fullName evidence="1">Uncharacterized protein</fullName>
    </submittedName>
</protein>